<evidence type="ECO:0000313" key="4">
    <source>
        <dbReference type="Proteomes" id="UP000031668"/>
    </source>
</evidence>
<dbReference type="InterPro" id="IPR002297">
    <property type="entry name" value="DNA-dir_DNA_pol_A_mt"/>
</dbReference>
<keyword evidence="4" id="KW-1185">Reference proteome</keyword>
<dbReference type="PANTHER" id="PTHR10267:SF0">
    <property type="entry name" value="DNA POLYMERASE SUBUNIT GAMMA-1"/>
    <property type="match status" value="1"/>
</dbReference>
<proteinExistence type="predicted"/>
<evidence type="ECO:0000313" key="3">
    <source>
        <dbReference type="EMBL" id="KII60806.1"/>
    </source>
</evidence>
<accession>A0A0C2MGI3</accession>
<dbReference type="EMBL" id="JWZT01005421">
    <property type="protein sequence ID" value="KII60806.1"/>
    <property type="molecule type" value="Genomic_DNA"/>
</dbReference>
<dbReference type="InterPro" id="IPR012337">
    <property type="entry name" value="RNaseH-like_sf"/>
</dbReference>
<reference evidence="3 4" key="1">
    <citation type="journal article" date="2014" name="Genome Biol. Evol.">
        <title>The genome of the myxosporean Thelohanellus kitauei shows adaptations to nutrient acquisition within its fish host.</title>
        <authorList>
            <person name="Yang Y."/>
            <person name="Xiong J."/>
            <person name="Zhou Z."/>
            <person name="Huo F."/>
            <person name="Miao W."/>
            <person name="Ran C."/>
            <person name="Liu Y."/>
            <person name="Zhang J."/>
            <person name="Feng J."/>
            <person name="Wang M."/>
            <person name="Wang M."/>
            <person name="Wang L."/>
            <person name="Yao B."/>
        </authorList>
    </citation>
    <scope>NUCLEOTIDE SEQUENCE [LARGE SCALE GENOMIC DNA]</scope>
    <source>
        <strain evidence="3">Wuqing</strain>
    </source>
</reference>
<sequence length="1124" mass="130661">MTQIKIISPMFLFSRFIRSMSSEEIKISFPQRFNQLNIQMISPTLHRQLFKLDPHEVDEEKLKRAVKGLITNNLLRKVDRYEESYNFPLPKLLGSDLEEHYFILGWEFCLEYFRLAVKISECTLPQPPSRFLRRPGWIRYLPNDQYEPVDFPDCDVLMFDVETSVQTRNIPVAAVAVSDKYWYCWLSSHLFRDKSYEFLKGLPREVQWKDMIPLGPSNDRPRLIIGHNVSFDRSYVKEEYLPQPNFLYYLDTMSLHILLRGFSDNQRILMSSEGIPASGFKEADWRSQGSFNSLSALCRYYLKRKLDKSPVKVFIESELPIIFREIEKQLTYCLKDVETTWEIFKVMFREYYLHAPHPLTFSGMLMMSKCYIPITENWKWYIESAQNVYLNYETEMDRILTKLTQRHVSEGLQGSWAIDPCLKNLDWSIAGYPDIANTDSFQENSKILNSNAKKLSKKIIREVKSIADYDLLRQVIRDMKWFPDLPENINQLNRRDVLAGYPNWFKKLTNHKYLANLNGPRPSSLNHNHRIVPFLLKLCWNGYPLHYHSEFQWGYLLPKNLLDNQVIDTYGRPFEGKPNLMPYTIKPFNVPETKSDNRIGFKGFWEEDELADELVDQDFINERLFSVFPDCEYVNEFTSDFKDSPYFQIAPKGFVIYDDIVEENYFVPIPHPDGLKKLCGNPLGNDYSKHIIDGHLAPMTGEMGMRFIQLLQTMTFWKNNRDRIINQNIVYFKRHEWPPEYTGSNLTVGAIVPRIVPSGTVTRRAVERTWLTAVNPQIEMIGSEFKAAVFAPDGFCFVGADVDSEEMWIASLIADASTVGIHGATPFSYMNIQGSKARGTDLHTVTAEAVGIDRDDAKILNYGRLYGAGMDLARSMIQQYQPHLTENEATIKAVYLYNFTKGIRCVELTDEGLELTKKYNMNNDLLMTLPEFSKLMKNAGIKTEIQVYGRIYWQGGTESEIFNILEEFTQDPVASTPFLNVAVPKTLSRLFAKDDFITSRMNWVVQSSAVDFLHTFLVTCYWLFSLMKVPARLVISIHDEIRFMVPEDKRYEAAMALHVANLFTRASFAHRLGIHDLPQSVAFFSGVDIDKVLRKEPKEKCITPSNPEQIPKRFKDFQCKPNLM</sequence>
<dbReference type="OrthoDB" id="5588663at2759"/>
<dbReference type="InterPro" id="IPR001098">
    <property type="entry name" value="DNA-dir_DNA_pol_A_palm_dom"/>
</dbReference>
<dbReference type="PANTHER" id="PTHR10267">
    <property type="entry name" value="DNA POLYMERASE SUBUNIT GAMMA-1"/>
    <property type="match status" value="1"/>
</dbReference>
<name>A0A0C2MGI3_THEKT</name>
<dbReference type="GO" id="GO:0008408">
    <property type="term" value="F:3'-5' exonuclease activity"/>
    <property type="evidence" value="ECO:0007669"/>
    <property type="project" value="TreeGrafter"/>
</dbReference>
<dbReference type="Proteomes" id="UP000031668">
    <property type="component" value="Unassembled WGS sequence"/>
</dbReference>
<organism evidence="3 4">
    <name type="scientific">Thelohanellus kitauei</name>
    <name type="common">Myxosporean</name>
    <dbReference type="NCBI Taxonomy" id="669202"/>
    <lineage>
        <taxon>Eukaryota</taxon>
        <taxon>Metazoa</taxon>
        <taxon>Cnidaria</taxon>
        <taxon>Myxozoa</taxon>
        <taxon>Myxosporea</taxon>
        <taxon>Bivalvulida</taxon>
        <taxon>Platysporina</taxon>
        <taxon>Myxobolidae</taxon>
        <taxon>Thelohanellus</taxon>
    </lineage>
</organism>
<evidence type="ECO:0000259" key="2">
    <source>
        <dbReference type="SMART" id="SM00482"/>
    </source>
</evidence>
<evidence type="ECO:0000256" key="1">
    <source>
        <dbReference type="ARBA" id="ARBA00031966"/>
    </source>
</evidence>
<dbReference type="SUPFAM" id="SSF53098">
    <property type="entry name" value="Ribonuclease H-like"/>
    <property type="match status" value="1"/>
</dbReference>
<dbReference type="AlphaFoldDB" id="A0A0C2MGI3"/>
<dbReference type="InterPro" id="IPR043502">
    <property type="entry name" value="DNA/RNA_pol_sf"/>
</dbReference>
<gene>
    <name evidence="3" type="ORF">RF11_10874</name>
</gene>
<dbReference type="GO" id="GO:0006264">
    <property type="term" value="P:mitochondrial DNA replication"/>
    <property type="evidence" value="ECO:0007669"/>
    <property type="project" value="TreeGrafter"/>
</dbReference>
<dbReference type="GO" id="GO:0005760">
    <property type="term" value="C:gamma DNA polymerase complex"/>
    <property type="evidence" value="ECO:0007669"/>
    <property type="project" value="InterPro"/>
</dbReference>
<dbReference type="Gene3D" id="3.30.420.390">
    <property type="match status" value="2"/>
</dbReference>
<comment type="caution">
    <text evidence="3">The sequence shown here is derived from an EMBL/GenBank/DDBJ whole genome shotgun (WGS) entry which is preliminary data.</text>
</comment>
<protein>
    <recommendedName>
        <fullName evidence="1">Mitochondrial DNA polymerase catalytic subunit</fullName>
    </recommendedName>
</protein>
<dbReference type="SUPFAM" id="SSF56672">
    <property type="entry name" value="DNA/RNA polymerases"/>
    <property type="match status" value="1"/>
</dbReference>
<dbReference type="OMA" id="AMHITNL"/>
<dbReference type="GO" id="GO:0003887">
    <property type="term" value="F:DNA-directed DNA polymerase activity"/>
    <property type="evidence" value="ECO:0007669"/>
    <property type="project" value="InterPro"/>
</dbReference>
<dbReference type="Gene3D" id="1.10.150.20">
    <property type="entry name" value="5' to 3' exonuclease, C-terminal subdomain"/>
    <property type="match status" value="1"/>
</dbReference>
<dbReference type="SMART" id="SM00482">
    <property type="entry name" value="POLAc"/>
    <property type="match status" value="1"/>
</dbReference>
<dbReference type="Pfam" id="PF18136">
    <property type="entry name" value="DNApol_Exo"/>
    <property type="match status" value="1"/>
</dbReference>
<dbReference type="InterPro" id="IPR041336">
    <property type="entry name" value="DNApol_Exo"/>
</dbReference>
<dbReference type="GO" id="GO:0003677">
    <property type="term" value="F:DNA binding"/>
    <property type="evidence" value="ECO:0007669"/>
    <property type="project" value="InterPro"/>
</dbReference>
<dbReference type="PRINTS" id="PR00867">
    <property type="entry name" value="DNAPOLG"/>
</dbReference>
<feature type="domain" description="DNA-directed DNA polymerase family A palm" evidence="2">
    <location>
        <begin position="782"/>
        <end position="1049"/>
    </location>
</feature>